<dbReference type="GO" id="GO:0000287">
    <property type="term" value="F:magnesium ion binding"/>
    <property type="evidence" value="ECO:0007669"/>
    <property type="project" value="UniProtKB-ARBA"/>
</dbReference>
<dbReference type="SUPFAM" id="SSF52518">
    <property type="entry name" value="Thiamin diphosphate-binding fold (THDP-binding)"/>
    <property type="match status" value="1"/>
</dbReference>
<feature type="non-terminal residue" evidence="6">
    <location>
        <position position="92"/>
    </location>
</feature>
<keyword evidence="4" id="KW-0456">Lyase</keyword>
<evidence type="ECO:0000256" key="4">
    <source>
        <dbReference type="ARBA" id="ARBA00023239"/>
    </source>
</evidence>
<keyword evidence="2" id="KW-0479">Metal-binding</keyword>
<reference evidence="6" key="1">
    <citation type="submission" date="2023-05" db="EMBL/GenBank/DDBJ databases">
        <title>Cataloging the Phylogenetic Diversity of Human Bladder Bacteria.</title>
        <authorList>
            <person name="Du J."/>
        </authorList>
    </citation>
    <scope>NUCLEOTIDE SEQUENCE</scope>
    <source>
        <strain evidence="6">UMB6789</strain>
    </source>
</reference>
<dbReference type="GO" id="GO:0016829">
    <property type="term" value="F:lyase activity"/>
    <property type="evidence" value="ECO:0007669"/>
    <property type="project" value="UniProtKB-KW"/>
</dbReference>
<dbReference type="Pfam" id="PF02775">
    <property type="entry name" value="TPP_enzyme_C"/>
    <property type="match status" value="1"/>
</dbReference>
<dbReference type="AlphaFoldDB" id="A0AAW6Y4Q7"/>
<comment type="caution">
    <text evidence="6">The sequence shown here is derived from an EMBL/GenBank/DDBJ whole genome shotgun (WGS) entry which is preliminary data.</text>
</comment>
<sequence length="92" mass="9938">CRYNLPITVVVINNGGIYNGVDNVVPDQLGPTTLDPTGRYDLIAKAFGGDNYYVTNYQEMKDTFATAVESGRPSIINVQIDPSMGKESGHIG</sequence>
<name>A0AAW6Y4Q7_GARVA</name>
<feature type="non-terminal residue" evidence="6">
    <location>
        <position position="1"/>
    </location>
</feature>
<dbReference type="GO" id="GO:0001561">
    <property type="term" value="P:fatty acid alpha-oxidation"/>
    <property type="evidence" value="ECO:0007669"/>
    <property type="project" value="TreeGrafter"/>
</dbReference>
<organism evidence="6 7">
    <name type="scientific">Gardnerella vaginalis</name>
    <dbReference type="NCBI Taxonomy" id="2702"/>
    <lineage>
        <taxon>Bacteria</taxon>
        <taxon>Bacillati</taxon>
        <taxon>Actinomycetota</taxon>
        <taxon>Actinomycetes</taxon>
        <taxon>Bifidobacteriales</taxon>
        <taxon>Bifidobacteriaceae</taxon>
        <taxon>Gardnerella</taxon>
    </lineage>
</organism>
<dbReference type="EMBL" id="JASOME010000147">
    <property type="protein sequence ID" value="MDK7064357.1"/>
    <property type="molecule type" value="Genomic_DNA"/>
</dbReference>
<comment type="cofactor">
    <cofactor evidence="1">
        <name>thiamine diphosphate</name>
        <dbReference type="ChEBI" id="CHEBI:58937"/>
    </cofactor>
</comment>
<dbReference type="Gene3D" id="3.40.50.970">
    <property type="match status" value="1"/>
</dbReference>
<dbReference type="Proteomes" id="UP001237784">
    <property type="component" value="Unassembled WGS sequence"/>
</dbReference>
<gene>
    <name evidence="6" type="ORF">QP372_07595</name>
</gene>
<dbReference type="PANTHER" id="PTHR43710">
    <property type="entry name" value="2-HYDROXYACYL-COA LYASE"/>
    <property type="match status" value="1"/>
</dbReference>
<protein>
    <submittedName>
        <fullName evidence="6">Thiamine pyrophosphate-dependent enzyme</fullName>
    </submittedName>
</protein>
<evidence type="ECO:0000259" key="5">
    <source>
        <dbReference type="Pfam" id="PF02775"/>
    </source>
</evidence>
<dbReference type="InterPro" id="IPR011766">
    <property type="entry name" value="TPP_enzyme_TPP-bd"/>
</dbReference>
<proteinExistence type="predicted"/>
<keyword evidence="3" id="KW-0460">Magnesium</keyword>
<accession>A0AAW6Y4Q7</accession>
<dbReference type="InterPro" id="IPR045025">
    <property type="entry name" value="HACL1-like"/>
</dbReference>
<evidence type="ECO:0000313" key="6">
    <source>
        <dbReference type="EMBL" id="MDK7064357.1"/>
    </source>
</evidence>
<evidence type="ECO:0000313" key="7">
    <source>
        <dbReference type="Proteomes" id="UP001237784"/>
    </source>
</evidence>
<feature type="domain" description="Thiamine pyrophosphate enzyme TPP-binding" evidence="5">
    <location>
        <begin position="1"/>
        <end position="78"/>
    </location>
</feature>
<evidence type="ECO:0000256" key="1">
    <source>
        <dbReference type="ARBA" id="ARBA00001964"/>
    </source>
</evidence>
<dbReference type="GO" id="GO:0030976">
    <property type="term" value="F:thiamine pyrophosphate binding"/>
    <property type="evidence" value="ECO:0007669"/>
    <property type="project" value="InterPro"/>
</dbReference>
<dbReference type="InterPro" id="IPR029061">
    <property type="entry name" value="THDP-binding"/>
</dbReference>
<evidence type="ECO:0000256" key="2">
    <source>
        <dbReference type="ARBA" id="ARBA00022723"/>
    </source>
</evidence>
<evidence type="ECO:0000256" key="3">
    <source>
        <dbReference type="ARBA" id="ARBA00022842"/>
    </source>
</evidence>
<dbReference type="PANTHER" id="PTHR43710:SF2">
    <property type="entry name" value="2-HYDROXYACYL-COA LYASE 1"/>
    <property type="match status" value="1"/>
</dbReference>